<dbReference type="Pfam" id="PF00672">
    <property type="entry name" value="HAMP"/>
    <property type="match status" value="1"/>
</dbReference>
<dbReference type="CDD" id="cd00082">
    <property type="entry name" value="HisKA"/>
    <property type="match status" value="1"/>
</dbReference>
<evidence type="ECO:0000256" key="2">
    <source>
        <dbReference type="ARBA" id="ARBA00004236"/>
    </source>
</evidence>
<evidence type="ECO:0000259" key="13">
    <source>
        <dbReference type="PROSITE" id="PS50885"/>
    </source>
</evidence>
<dbReference type="Pfam" id="PF00512">
    <property type="entry name" value="HisKA"/>
    <property type="match status" value="1"/>
</dbReference>
<feature type="transmembrane region" description="Helical" evidence="11">
    <location>
        <begin position="212"/>
        <end position="234"/>
    </location>
</feature>
<dbReference type="InterPro" id="IPR036890">
    <property type="entry name" value="HATPase_C_sf"/>
</dbReference>
<dbReference type="GO" id="GO:0005886">
    <property type="term" value="C:plasma membrane"/>
    <property type="evidence" value="ECO:0007669"/>
    <property type="project" value="UniProtKB-SubCell"/>
</dbReference>
<dbReference type="InterPro" id="IPR003594">
    <property type="entry name" value="HATPase_dom"/>
</dbReference>
<dbReference type="InterPro" id="IPR004358">
    <property type="entry name" value="Sig_transdc_His_kin-like_C"/>
</dbReference>
<comment type="catalytic activity">
    <reaction evidence="1">
        <text>ATP + protein L-histidine = ADP + protein N-phospho-L-histidine.</text>
        <dbReference type="EC" id="2.7.13.3"/>
    </reaction>
</comment>
<feature type="compositionally biased region" description="Low complexity" evidence="10">
    <location>
        <begin position="619"/>
        <end position="628"/>
    </location>
</feature>
<dbReference type="SMART" id="SM00387">
    <property type="entry name" value="HATPase_c"/>
    <property type="match status" value="1"/>
</dbReference>
<feature type="domain" description="Histidine kinase" evidence="12">
    <location>
        <begin position="306"/>
        <end position="555"/>
    </location>
</feature>
<feature type="region of interest" description="Disordered" evidence="10">
    <location>
        <begin position="653"/>
        <end position="722"/>
    </location>
</feature>
<dbReference type="CDD" id="cd06225">
    <property type="entry name" value="HAMP"/>
    <property type="match status" value="1"/>
</dbReference>
<feature type="region of interest" description="Disordered" evidence="10">
    <location>
        <begin position="433"/>
        <end position="477"/>
    </location>
</feature>
<feature type="compositionally biased region" description="Gly residues" evidence="10">
    <location>
        <begin position="653"/>
        <end position="676"/>
    </location>
</feature>
<dbReference type="PROSITE" id="PS50885">
    <property type="entry name" value="HAMP"/>
    <property type="match status" value="1"/>
</dbReference>
<feature type="compositionally biased region" description="Low complexity" evidence="10">
    <location>
        <begin position="435"/>
        <end position="452"/>
    </location>
</feature>
<dbReference type="GO" id="GO:0000155">
    <property type="term" value="F:phosphorelay sensor kinase activity"/>
    <property type="evidence" value="ECO:0007669"/>
    <property type="project" value="InterPro"/>
</dbReference>
<keyword evidence="7 14" id="KW-0418">Kinase</keyword>
<dbReference type="CDD" id="cd00075">
    <property type="entry name" value="HATPase"/>
    <property type="match status" value="1"/>
</dbReference>
<dbReference type="PRINTS" id="PR00344">
    <property type="entry name" value="BCTRLSENSOR"/>
</dbReference>
<dbReference type="Gene3D" id="1.10.287.130">
    <property type="match status" value="1"/>
</dbReference>
<dbReference type="Pfam" id="PF02518">
    <property type="entry name" value="HATPase_c"/>
    <property type="match status" value="1"/>
</dbReference>
<evidence type="ECO:0000256" key="8">
    <source>
        <dbReference type="ARBA" id="ARBA00022989"/>
    </source>
</evidence>
<dbReference type="RefSeq" id="WP_420544108.1">
    <property type="nucleotide sequence ID" value="NZ_BHXC01000007.1"/>
</dbReference>
<dbReference type="Proteomes" id="UP000288351">
    <property type="component" value="Unassembled WGS sequence"/>
</dbReference>
<dbReference type="SMART" id="SM00388">
    <property type="entry name" value="HisKA"/>
    <property type="match status" value="1"/>
</dbReference>
<evidence type="ECO:0000313" key="15">
    <source>
        <dbReference type="Proteomes" id="UP000288351"/>
    </source>
</evidence>
<dbReference type="InterPro" id="IPR003661">
    <property type="entry name" value="HisK_dim/P_dom"/>
</dbReference>
<evidence type="ECO:0000256" key="10">
    <source>
        <dbReference type="SAM" id="MobiDB-lite"/>
    </source>
</evidence>
<keyword evidence="6 11" id="KW-0812">Transmembrane</keyword>
<dbReference type="PANTHER" id="PTHR43547">
    <property type="entry name" value="TWO-COMPONENT HISTIDINE KINASE"/>
    <property type="match status" value="1"/>
</dbReference>
<evidence type="ECO:0000256" key="4">
    <source>
        <dbReference type="ARBA" id="ARBA00022553"/>
    </source>
</evidence>
<feature type="compositionally biased region" description="Low complexity" evidence="10">
    <location>
        <begin position="571"/>
        <end position="584"/>
    </location>
</feature>
<dbReference type="SUPFAM" id="SSF158472">
    <property type="entry name" value="HAMP domain-like"/>
    <property type="match status" value="1"/>
</dbReference>
<keyword evidence="8 11" id="KW-1133">Transmembrane helix</keyword>
<feature type="region of interest" description="Disordered" evidence="10">
    <location>
        <begin position="558"/>
        <end position="638"/>
    </location>
</feature>
<dbReference type="SUPFAM" id="SSF55874">
    <property type="entry name" value="ATPase domain of HSP90 chaperone/DNA topoisomerase II/histidine kinase"/>
    <property type="match status" value="1"/>
</dbReference>
<dbReference type="SUPFAM" id="SSF47384">
    <property type="entry name" value="Homodimeric domain of signal transducing histidine kinase"/>
    <property type="match status" value="1"/>
</dbReference>
<dbReference type="EMBL" id="BHXC01000007">
    <property type="protein sequence ID" value="GCB93234.1"/>
    <property type="molecule type" value="Genomic_DNA"/>
</dbReference>
<gene>
    <name evidence="14" type="primary">afsQ2</name>
    <name evidence="14" type="ORF">SALB_06015</name>
</gene>
<evidence type="ECO:0000256" key="3">
    <source>
        <dbReference type="ARBA" id="ARBA00012438"/>
    </source>
</evidence>
<keyword evidence="9" id="KW-0902">Two-component regulatory system</keyword>
<evidence type="ECO:0000256" key="11">
    <source>
        <dbReference type="SAM" id="Phobius"/>
    </source>
</evidence>
<dbReference type="SMART" id="SM00304">
    <property type="entry name" value="HAMP"/>
    <property type="match status" value="1"/>
</dbReference>
<dbReference type="PANTHER" id="PTHR43547:SF2">
    <property type="entry name" value="HYBRID SIGNAL TRANSDUCTION HISTIDINE KINASE C"/>
    <property type="match status" value="1"/>
</dbReference>
<proteinExistence type="predicted"/>
<feature type="compositionally biased region" description="Basic and acidic residues" evidence="10">
    <location>
        <begin position="685"/>
        <end position="700"/>
    </location>
</feature>
<name>A0A401R6H2_STRNR</name>
<feature type="domain" description="HAMP" evidence="13">
    <location>
        <begin position="239"/>
        <end position="291"/>
    </location>
</feature>
<keyword evidence="5" id="KW-0808">Transferase</keyword>
<feature type="region of interest" description="Disordered" evidence="10">
    <location>
        <begin position="1"/>
        <end position="23"/>
    </location>
</feature>
<dbReference type="PROSITE" id="PS50109">
    <property type="entry name" value="HIS_KIN"/>
    <property type="match status" value="1"/>
</dbReference>
<dbReference type="EC" id="2.7.13.3" evidence="3"/>
<feature type="compositionally biased region" description="Gly residues" evidence="10">
    <location>
        <begin position="629"/>
        <end position="638"/>
    </location>
</feature>
<dbReference type="FunFam" id="1.10.287.130:FF:000010">
    <property type="entry name" value="Two-component sensor histidine kinase"/>
    <property type="match status" value="1"/>
</dbReference>
<reference evidence="14 15" key="1">
    <citation type="journal article" date="2019" name="Microbiol. Resour. Announc.">
        <title>Draft Genome Sequence of the Most Traditional epsilon-Poly-l-Lysine Producer, Streptomyces albulus NBRC14147.</title>
        <authorList>
            <person name="Yamanaka K."/>
            <person name="Hamano Y."/>
        </authorList>
    </citation>
    <scope>NUCLEOTIDE SEQUENCE [LARGE SCALE GENOMIC DNA]</scope>
    <source>
        <strain evidence="14 15">NBRC 14147</strain>
    </source>
</reference>
<evidence type="ECO:0000256" key="1">
    <source>
        <dbReference type="ARBA" id="ARBA00000085"/>
    </source>
</evidence>
<accession>A0A401R6H2</accession>
<evidence type="ECO:0000313" key="14">
    <source>
        <dbReference type="EMBL" id="GCB93234.1"/>
    </source>
</evidence>
<comment type="subcellular location">
    <subcellularLocation>
        <location evidence="2">Cell membrane</location>
    </subcellularLocation>
</comment>
<evidence type="ECO:0000256" key="7">
    <source>
        <dbReference type="ARBA" id="ARBA00022777"/>
    </source>
</evidence>
<dbReference type="InterPro" id="IPR003660">
    <property type="entry name" value="HAMP_dom"/>
</dbReference>
<keyword evidence="4" id="KW-0597">Phosphoprotein</keyword>
<evidence type="ECO:0000256" key="6">
    <source>
        <dbReference type="ARBA" id="ARBA00022692"/>
    </source>
</evidence>
<evidence type="ECO:0000256" key="9">
    <source>
        <dbReference type="ARBA" id="ARBA00023012"/>
    </source>
</evidence>
<sequence length="722" mass="74969">MTTATPHDGGAGEGTREAGDGDAPGGRLVRLLRRAAGLLRLTSLRLRLVVVFALVALTAAVSASGIAYWLNRNTVLDRTQNAALQDFRKSLEDNTRSLPLRPRCSELQDTARQMAAGPQNYAVLLIGVDREGKECAATTDKDLLTLANVPQALRNAVDQVRPVDENNQAAHHLYWQRKQVGDVPYLVAGAKVIGGGPTGYMMKSLATERQDLTSLGWSLGIATALALVGSALLAQAAATTVLRPVQRLGHAARQLGEGRLDTRLRVTGTDELADLSRTFNRTAERLQQRVEELSGREAASRRFVADMSHELRTPLTAITAVTEVLEEEADSFDPMIAPAVQLVVSETRRLNDLVENLMEVTRFDAGTARLVLDAVDVADQVTACIDARAWLDAVELDADRGTVARLDPRRLDVILANLIGNALKHGGSPVRVSVRTEPAEPAAAESAAGGAEPADDAAPEPRPATDAAPFEQGGEIPGGQLVIRVRDHGPGIPEEVLPHVFDRFYKASASRPRSEGSGLGLSIAQENAHIHGGRISAANHPEGGAVFTLRLPMDASRLTDDASADGGERPAGGARRAAGDPARAAGGGAVRRAGGGAGAGRRGLRDPRHVGPGRRGRRPVPGELPRAGTGCGHGGGGGTGRGVFGVRVGAGARGAAGGPAAGRSGGGGAAAGGPGAPGRAPEAADAGRDPGRVQHRDARHAAGGRAARRRRPRGAATVGRAG</sequence>
<evidence type="ECO:0000259" key="12">
    <source>
        <dbReference type="PROSITE" id="PS50109"/>
    </source>
</evidence>
<feature type="transmembrane region" description="Helical" evidence="11">
    <location>
        <begin position="48"/>
        <end position="70"/>
    </location>
</feature>
<evidence type="ECO:0000256" key="5">
    <source>
        <dbReference type="ARBA" id="ARBA00022679"/>
    </source>
</evidence>
<dbReference type="InterPro" id="IPR036097">
    <property type="entry name" value="HisK_dim/P_sf"/>
</dbReference>
<keyword evidence="11" id="KW-0472">Membrane</keyword>
<dbReference type="InterPro" id="IPR005467">
    <property type="entry name" value="His_kinase_dom"/>
</dbReference>
<dbReference type="Gene3D" id="6.10.340.10">
    <property type="match status" value="1"/>
</dbReference>
<organism evidence="14 15">
    <name type="scientific">Streptomyces noursei</name>
    <name type="common">Streptomyces albulus</name>
    <dbReference type="NCBI Taxonomy" id="1971"/>
    <lineage>
        <taxon>Bacteria</taxon>
        <taxon>Bacillati</taxon>
        <taxon>Actinomycetota</taxon>
        <taxon>Actinomycetes</taxon>
        <taxon>Kitasatosporales</taxon>
        <taxon>Streptomycetaceae</taxon>
        <taxon>Streptomyces</taxon>
    </lineage>
</organism>
<comment type="caution">
    <text evidence="14">The sequence shown here is derived from an EMBL/GenBank/DDBJ whole genome shotgun (WGS) entry which is preliminary data.</text>
</comment>
<dbReference type="Gene3D" id="3.30.565.10">
    <property type="entry name" value="Histidine kinase-like ATPase, C-terminal domain"/>
    <property type="match status" value="1"/>
</dbReference>
<feature type="compositionally biased region" description="Gly residues" evidence="10">
    <location>
        <begin position="585"/>
        <end position="601"/>
    </location>
</feature>
<protein>
    <recommendedName>
        <fullName evidence="3">histidine kinase</fullName>
        <ecNumber evidence="3">2.7.13.3</ecNumber>
    </recommendedName>
</protein>
<dbReference type="AlphaFoldDB" id="A0A401R6H2"/>